<dbReference type="InterPro" id="IPR010982">
    <property type="entry name" value="Lambda_DNA-bd_dom_sf"/>
</dbReference>
<evidence type="ECO:0000259" key="1">
    <source>
        <dbReference type="PROSITE" id="PS50943"/>
    </source>
</evidence>
<dbReference type="Pfam" id="PF01381">
    <property type="entry name" value="HTH_3"/>
    <property type="match status" value="1"/>
</dbReference>
<dbReference type="AlphaFoldDB" id="U4TCH4"/>
<protein>
    <recommendedName>
        <fullName evidence="1">HTH cro/C1-type domain-containing protein</fullName>
    </recommendedName>
</protein>
<sequence length="142" mass="15773">MDKNVGFRLKEQRNDKSVTQKAVAKVTDVSEKTVSRWESGTPIPSDKLTLLSDLGLNVFYILTGDKGETSLVGKMDTFSTNETELIDDFRKMDADKQAAIMQTAKLFASNGRVEVTNTDFDNSKNKGYINQGNHDGEVKFGK</sequence>
<dbReference type="EMBL" id="AUSW01000015">
    <property type="protein sequence ID" value="ERL56163.1"/>
    <property type="molecule type" value="Genomic_DNA"/>
</dbReference>
<reference evidence="2 3" key="1">
    <citation type="journal article" date="2013" name="Genome Announc.">
        <title>Draft Genome Sequence of Psychrobacter aquaticus Strain CMS 56T, Isolated from a Cyanobacterial Mat Sample Collected from Water Bodies in the McMurdo Dry Valley Region of Antarctica.</title>
        <authorList>
            <person name="Reddy G.S."/>
            <person name="Ara S."/>
            <person name="Singh A."/>
            <person name="Kumar Pinnaka A."/>
            <person name="Shivaji S."/>
        </authorList>
    </citation>
    <scope>NUCLEOTIDE SEQUENCE [LARGE SCALE GENOMIC DNA]</scope>
    <source>
        <strain evidence="2 3">CMS 56</strain>
    </source>
</reference>
<dbReference type="PATRIC" id="fig|1354303.4.peg.828"/>
<dbReference type="eggNOG" id="COG1396">
    <property type="taxonomic scope" value="Bacteria"/>
</dbReference>
<evidence type="ECO:0000313" key="3">
    <source>
        <dbReference type="Proteomes" id="UP000016761"/>
    </source>
</evidence>
<dbReference type="Proteomes" id="UP000016761">
    <property type="component" value="Unassembled WGS sequence"/>
</dbReference>
<feature type="domain" description="HTH cro/C1-type" evidence="1">
    <location>
        <begin position="9"/>
        <end position="45"/>
    </location>
</feature>
<name>U4TCH4_9GAMM</name>
<dbReference type="Gene3D" id="1.10.260.40">
    <property type="entry name" value="lambda repressor-like DNA-binding domains"/>
    <property type="match status" value="1"/>
</dbReference>
<comment type="caution">
    <text evidence="2">The sequence shown here is derived from an EMBL/GenBank/DDBJ whole genome shotgun (WGS) entry which is preliminary data.</text>
</comment>
<dbReference type="SMART" id="SM00530">
    <property type="entry name" value="HTH_XRE"/>
    <property type="match status" value="1"/>
</dbReference>
<evidence type="ECO:0000313" key="2">
    <source>
        <dbReference type="EMBL" id="ERL56163.1"/>
    </source>
</evidence>
<keyword evidence="3" id="KW-1185">Reference proteome</keyword>
<dbReference type="STRING" id="1354303.M917_0841"/>
<organism evidence="2 3">
    <name type="scientific">Psychrobacter aquaticus CMS 56</name>
    <dbReference type="NCBI Taxonomy" id="1354303"/>
    <lineage>
        <taxon>Bacteria</taxon>
        <taxon>Pseudomonadati</taxon>
        <taxon>Pseudomonadota</taxon>
        <taxon>Gammaproteobacteria</taxon>
        <taxon>Moraxellales</taxon>
        <taxon>Moraxellaceae</taxon>
        <taxon>Psychrobacter</taxon>
    </lineage>
</organism>
<dbReference type="OrthoDB" id="8613261at2"/>
<dbReference type="PROSITE" id="PS50943">
    <property type="entry name" value="HTH_CROC1"/>
    <property type="match status" value="1"/>
</dbReference>
<accession>U4TCH4</accession>
<dbReference type="GO" id="GO:0003677">
    <property type="term" value="F:DNA binding"/>
    <property type="evidence" value="ECO:0007669"/>
    <property type="project" value="InterPro"/>
</dbReference>
<proteinExistence type="predicted"/>
<dbReference type="InterPro" id="IPR001387">
    <property type="entry name" value="Cro/C1-type_HTH"/>
</dbReference>
<dbReference type="CDD" id="cd00093">
    <property type="entry name" value="HTH_XRE"/>
    <property type="match status" value="1"/>
</dbReference>
<dbReference type="RefSeq" id="WP_021813494.1">
    <property type="nucleotide sequence ID" value="NZ_AUSW01000015.1"/>
</dbReference>
<gene>
    <name evidence="2" type="ORF">M917_0841</name>
</gene>
<dbReference type="SUPFAM" id="SSF47413">
    <property type="entry name" value="lambda repressor-like DNA-binding domains"/>
    <property type="match status" value="1"/>
</dbReference>